<dbReference type="InterPro" id="IPR007581">
    <property type="entry name" value="Endonuclease-V"/>
</dbReference>
<dbReference type="EC" id="3.1.21.7" evidence="6"/>
<evidence type="ECO:0000256" key="1">
    <source>
        <dbReference type="ARBA" id="ARBA00004496"/>
    </source>
</evidence>
<accession>A0ABX0UVC5</accession>
<reference evidence="7 8" key="1">
    <citation type="submission" date="2020-03" db="EMBL/GenBank/DDBJ databases">
        <title>Genomic Encyclopedia of Type Strains, Phase IV (KMG-IV): sequencing the most valuable type-strain genomes for metagenomic binning, comparative biology and taxonomic classification.</title>
        <authorList>
            <person name="Goeker M."/>
        </authorList>
    </citation>
    <scope>NUCLEOTIDE SEQUENCE [LARGE SCALE GENOMIC DNA]</scope>
    <source>
        <strain evidence="7 8">DSM 102865</strain>
    </source>
</reference>
<name>A0ABX0UVC5_9BACT</name>
<keyword evidence="4 6" id="KW-0255">Endonuclease</keyword>
<sequence length="246" mass="27582">MPAELIQTVQTPESNYDQLTIAEATLVQQDLKKYLNLNPYLGPIRTIAGADISLSLHSETVFAGIVILSFPDLQPVSYSLIKSSTTFPYAPGYLAFREIPALLKAYEQISDKPDVVMFDGNGILHARRMGIASHFGILTDTVTMGCAKKKLVGKYDEPGDEKGRYCSVIDRQEEIGFALRTKNNLKPVFISPGNNMSLQDSLEIAMKCISKHRLPEPTRRAHEYVNLFRTGELREGYHEVNDLRLF</sequence>
<dbReference type="PANTHER" id="PTHR28511">
    <property type="entry name" value="ENDONUCLEASE V"/>
    <property type="match status" value="1"/>
</dbReference>
<comment type="cofactor">
    <cofactor evidence="6">
        <name>Mg(2+)</name>
        <dbReference type="ChEBI" id="CHEBI:18420"/>
    </cofactor>
</comment>
<dbReference type="Proteomes" id="UP001179181">
    <property type="component" value="Unassembled WGS sequence"/>
</dbReference>
<keyword evidence="5 6" id="KW-0378">Hydrolase</keyword>
<dbReference type="Gene3D" id="3.30.2170.10">
    <property type="entry name" value="archaeoglobus fulgidus dsm 4304 superfamily"/>
    <property type="match status" value="1"/>
</dbReference>
<dbReference type="HAMAP" id="MF_00801">
    <property type="entry name" value="Endonuclease_5"/>
    <property type="match status" value="1"/>
</dbReference>
<protein>
    <recommendedName>
        <fullName evidence="6">Endonuclease V</fullName>
        <ecNumber evidence="6">3.1.21.7</ecNumber>
    </recommendedName>
    <alternativeName>
        <fullName evidence="6">Deoxyinosine 3'endonuclease</fullName>
    </alternativeName>
    <alternativeName>
        <fullName evidence="6">Deoxyribonuclease V</fullName>
        <shortName evidence="6">DNase V</shortName>
    </alternativeName>
</protein>
<keyword evidence="6" id="KW-0460">Magnesium</keyword>
<organism evidence="7 8">
    <name type="scientific">Dyadobacter arcticus</name>
    <dbReference type="NCBI Taxonomy" id="1078754"/>
    <lineage>
        <taxon>Bacteria</taxon>
        <taxon>Pseudomonadati</taxon>
        <taxon>Bacteroidota</taxon>
        <taxon>Cytophagia</taxon>
        <taxon>Cytophagales</taxon>
        <taxon>Spirosomataceae</taxon>
        <taxon>Dyadobacter</taxon>
    </lineage>
</organism>
<evidence type="ECO:0000256" key="5">
    <source>
        <dbReference type="ARBA" id="ARBA00022801"/>
    </source>
</evidence>
<keyword evidence="6" id="KW-0479">Metal-binding</keyword>
<feature type="binding site" evidence="6">
    <location>
        <position position="51"/>
    </location>
    <ligand>
        <name>Mg(2+)</name>
        <dbReference type="ChEBI" id="CHEBI:18420"/>
    </ligand>
</feature>
<comment type="function">
    <text evidence="6">DNA repair enzyme involved in the repair of deaminated bases. Selectively cleaves double-stranded DNA at the second phosphodiester bond 3' to a deoxyinosine leaving behind the intact lesion on the nicked DNA.</text>
</comment>
<comment type="similarity">
    <text evidence="6">Belongs to the endonuclease V family.</text>
</comment>
<keyword evidence="8" id="KW-1185">Reference proteome</keyword>
<dbReference type="NCBIfam" id="NF008629">
    <property type="entry name" value="PRK11617.1"/>
    <property type="match status" value="1"/>
</dbReference>
<comment type="caution">
    <text evidence="7">The sequence shown here is derived from an EMBL/GenBank/DDBJ whole genome shotgun (WGS) entry which is preliminary data.</text>
</comment>
<dbReference type="CDD" id="cd06559">
    <property type="entry name" value="Endonuclease_V"/>
    <property type="match status" value="1"/>
</dbReference>
<keyword evidence="6" id="KW-0234">DNA repair</keyword>
<feature type="binding site" evidence="6">
    <location>
        <position position="119"/>
    </location>
    <ligand>
        <name>Mg(2+)</name>
        <dbReference type="ChEBI" id="CHEBI:18420"/>
    </ligand>
</feature>
<gene>
    <name evidence="6" type="primary">nfi</name>
    <name evidence="7" type="ORF">FHS68_004938</name>
</gene>
<dbReference type="EMBL" id="JAASQJ010000006">
    <property type="protein sequence ID" value="NIJ55745.1"/>
    <property type="molecule type" value="Genomic_DNA"/>
</dbReference>
<comment type="subcellular location">
    <subcellularLocation>
        <location evidence="1 6">Cytoplasm</location>
    </subcellularLocation>
</comment>
<evidence type="ECO:0000313" key="7">
    <source>
        <dbReference type="EMBL" id="NIJ55745.1"/>
    </source>
</evidence>
<feature type="site" description="Interaction with target DNA" evidence="6">
    <location>
        <position position="89"/>
    </location>
</feature>
<dbReference type="PANTHER" id="PTHR28511:SF1">
    <property type="entry name" value="ENDONUCLEASE V"/>
    <property type="match status" value="1"/>
</dbReference>
<evidence type="ECO:0000256" key="3">
    <source>
        <dbReference type="ARBA" id="ARBA00022722"/>
    </source>
</evidence>
<evidence type="ECO:0000256" key="4">
    <source>
        <dbReference type="ARBA" id="ARBA00022759"/>
    </source>
</evidence>
<dbReference type="Pfam" id="PF04493">
    <property type="entry name" value="Endonuclease_5"/>
    <property type="match status" value="1"/>
</dbReference>
<keyword evidence="3 6" id="KW-0540">Nuclease</keyword>
<dbReference type="GO" id="GO:0043737">
    <property type="term" value="F:deoxyribonuclease V activity"/>
    <property type="evidence" value="ECO:0007669"/>
    <property type="project" value="UniProtKB-EC"/>
</dbReference>
<evidence type="ECO:0000256" key="2">
    <source>
        <dbReference type="ARBA" id="ARBA00022490"/>
    </source>
</evidence>
<keyword evidence="2 6" id="KW-0963">Cytoplasm</keyword>
<comment type="catalytic activity">
    <reaction evidence="6">
        <text>Endonucleolytic cleavage at apurinic or apyrimidinic sites to products with a 5'-phosphate.</text>
        <dbReference type="EC" id="3.1.21.7"/>
    </reaction>
</comment>
<dbReference type="RefSeq" id="WP_167276078.1">
    <property type="nucleotide sequence ID" value="NZ_JAASQJ010000006.1"/>
</dbReference>
<evidence type="ECO:0000313" key="8">
    <source>
        <dbReference type="Proteomes" id="UP001179181"/>
    </source>
</evidence>
<keyword evidence="6" id="KW-0227">DNA damage</keyword>
<proteinExistence type="inferred from homology"/>
<evidence type="ECO:0000256" key="6">
    <source>
        <dbReference type="HAMAP-Rule" id="MF_00801"/>
    </source>
</evidence>